<dbReference type="AlphaFoldDB" id="C7NVH2"/>
<name>C7NVH2_HALUD</name>
<proteinExistence type="inferred from homology"/>
<feature type="transmembrane region" description="Helical" evidence="9">
    <location>
        <begin position="232"/>
        <end position="252"/>
    </location>
</feature>
<dbReference type="InterPro" id="IPR001204">
    <property type="entry name" value="Phos_transporter"/>
</dbReference>
<evidence type="ECO:0000256" key="6">
    <source>
        <dbReference type="ARBA" id="ARBA00022692"/>
    </source>
</evidence>
<feature type="transmembrane region" description="Helical" evidence="9">
    <location>
        <begin position="75"/>
        <end position="98"/>
    </location>
</feature>
<evidence type="ECO:0000256" key="7">
    <source>
        <dbReference type="ARBA" id="ARBA00022989"/>
    </source>
</evidence>
<dbReference type="OrthoDB" id="101311at2157"/>
<evidence type="ECO:0000256" key="9">
    <source>
        <dbReference type="RuleBase" id="RU363058"/>
    </source>
</evidence>
<dbReference type="Proteomes" id="UP000002071">
    <property type="component" value="Chromosome"/>
</dbReference>
<keyword evidence="7 9" id="KW-1133">Transmembrane helix</keyword>
<comment type="function">
    <text evidence="1">Potential transporter for phosphate.</text>
</comment>
<accession>C7NVH2</accession>
<reference evidence="10 11" key="1">
    <citation type="journal article" date="2009" name="Stand. Genomic Sci.">
        <title>Complete genome sequence of Halorhabdus utahensis type strain (AX-2).</title>
        <authorList>
            <person name="Anderson I."/>
            <person name="Tindall B.J."/>
            <person name="Pomrenke H."/>
            <person name="Goker M."/>
            <person name="Lapidus A."/>
            <person name="Nolan M."/>
            <person name="Copeland A."/>
            <person name="Glavina Del Rio T."/>
            <person name="Chen F."/>
            <person name="Tice H."/>
            <person name="Cheng J.F."/>
            <person name="Lucas S."/>
            <person name="Chertkov O."/>
            <person name="Bruce D."/>
            <person name="Brettin T."/>
            <person name="Detter J.C."/>
            <person name="Han C."/>
            <person name="Goodwin L."/>
            <person name="Land M."/>
            <person name="Hauser L."/>
            <person name="Chang Y.J."/>
            <person name="Jeffries C.D."/>
            <person name="Pitluck S."/>
            <person name="Pati A."/>
            <person name="Mavromatis K."/>
            <person name="Ivanova N."/>
            <person name="Ovchinnikova G."/>
            <person name="Chen A."/>
            <person name="Palaniappan K."/>
            <person name="Chain P."/>
            <person name="Rohde M."/>
            <person name="Bristow J."/>
            <person name="Eisen J.A."/>
            <person name="Markowitz V."/>
            <person name="Hugenholtz P."/>
            <person name="Kyrpides N.C."/>
            <person name="Klenk H.P."/>
        </authorList>
    </citation>
    <scope>NUCLEOTIDE SEQUENCE [LARGE SCALE GENOMIC DNA]</scope>
    <source>
        <strain evidence="11">DSM 12940 / JCM 11049 / AX-2</strain>
    </source>
</reference>
<gene>
    <name evidence="10" type="ordered locus">Huta_2328</name>
</gene>
<protein>
    <recommendedName>
        <fullName evidence="9">Phosphate transporter</fullName>
    </recommendedName>
</protein>
<dbReference type="PANTHER" id="PTHR11101:SF80">
    <property type="entry name" value="PHOSPHATE TRANSPORTER"/>
    <property type="match status" value="1"/>
</dbReference>
<comment type="similarity">
    <text evidence="3 9">Belongs to the inorganic phosphate transporter (PiT) (TC 2.A.20) family.</text>
</comment>
<dbReference type="EMBL" id="CP001687">
    <property type="protein sequence ID" value="ACV12495.1"/>
    <property type="molecule type" value="Genomic_DNA"/>
</dbReference>
<evidence type="ECO:0000256" key="1">
    <source>
        <dbReference type="ARBA" id="ARBA00001981"/>
    </source>
</evidence>
<evidence type="ECO:0000313" key="11">
    <source>
        <dbReference type="Proteomes" id="UP000002071"/>
    </source>
</evidence>
<evidence type="ECO:0000313" key="10">
    <source>
        <dbReference type="EMBL" id="ACV12495.1"/>
    </source>
</evidence>
<dbReference type="Pfam" id="PF01384">
    <property type="entry name" value="PHO4"/>
    <property type="match status" value="1"/>
</dbReference>
<dbReference type="PANTHER" id="PTHR11101">
    <property type="entry name" value="PHOSPHATE TRANSPORTER"/>
    <property type="match status" value="1"/>
</dbReference>
<keyword evidence="5 9" id="KW-0592">Phosphate transport</keyword>
<comment type="subcellular location">
    <subcellularLocation>
        <location evidence="2 9">Membrane</location>
        <topology evidence="2 9">Multi-pass membrane protein</topology>
    </subcellularLocation>
</comment>
<dbReference type="GeneID" id="8384627"/>
<keyword evidence="4 9" id="KW-0813">Transport</keyword>
<keyword evidence="6 9" id="KW-0812">Transmembrane</keyword>
<dbReference type="GO" id="GO:0016020">
    <property type="term" value="C:membrane"/>
    <property type="evidence" value="ECO:0007669"/>
    <property type="project" value="UniProtKB-SubCell"/>
</dbReference>
<dbReference type="GO" id="GO:0035435">
    <property type="term" value="P:phosphate ion transmembrane transport"/>
    <property type="evidence" value="ECO:0007669"/>
    <property type="project" value="TreeGrafter"/>
</dbReference>
<dbReference type="eggNOG" id="arCOG02267">
    <property type="taxonomic scope" value="Archaea"/>
</dbReference>
<keyword evidence="11" id="KW-1185">Reference proteome</keyword>
<evidence type="ECO:0000256" key="3">
    <source>
        <dbReference type="ARBA" id="ARBA00009916"/>
    </source>
</evidence>
<feature type="transmembrane region" description="Helical" evidence="9">
    <location>
        <begin position="44"/>
        <end position="63"/>
    </location>
</feature>
<feature type="transmembrane region" description="Helical" evidence="9">
    <location>
        <begin position="364"/>
        <end position="388"/>
    </location>
</feature>
<evidence type="ECO:0000256" key="8">
    <source>
        <dbReference type="ARBA" id="ARBA00023136"/>
    </source>
</evidence>
<feature type="transmembrane region" description="Helical" evidence="9">
    <location>
        <begin position="192"/>
        <end position="212"/>
    </location>
</feature>
<keyword evidence="8 9" id="KW-0472">Membrane</keyword>
<organism evidence="10 11">
    <name type="scientific">Halorhabdus utahensis (strain DSM 12940 / JCM 11049 / AX-2)</name>
    <dbReference type="NCBI Taxonomy" id="519442"/>
    <lineage>
        <taxon>Archaea</taxon>
        <taxon>Methanobacteriati</taxon>
        <taxon>Methanobacteriota</taxon>
        <taxon>Stenosarchaea group</taxon>
        <taxon>Halobacteria</taxon>
        <taxon>Halobacteriales</taxon>
        <taxon>Haloarculaceae</taxon>
        <taxon>Halorhabdus</taxon>
    </lineage>
</organism>
<dbReference type="GO" id="GO:0005315">
    <property type="term" value="F:phosphate transmembrane transporter activity"/>
    <property type="evidence" value="ECO:0007669"/>
    <property type="project" value="InterPro"/>
</dbReference>
<feature type="transmembrane region" description="Helical" evidence="9">
    <location>
        <begin position="131"/>
        <end position="153"/>
    </location>
</feature>
<dbReference type="KEGG" id="hut:Huta_2328"/>
<dbReference type="HOGENOM" id="CLU_015355_0_0_2"/>
<feature type="transmembrane region" description="Helical" evidence="9">
    <location>
        <begin position="264"/>
        <end position="286"/>
    </location>
</feature>
<evidence type="ECO:0000256" key="4">
    <source>
        <dbReference type="ARBA" id="ARBA00022448"/>
    </source>
</evidence>
<dbReference type="RefSeq" id="WP_015790062.1">
    <property type="nucleotide sequence ID" value="NC_013158.1"/>
</dbReference>
<dbReference type="STRING" id="519442.Huta_2328"/>
<evidence type="ECO:0000256" key="2">
    <source>
        <dbReference type="ARBA" id="ARBA00004141"/>
    </source>
</evidence>
<evidence type="ECO:0000256" key="5">
    <source>
        <dbReference type="ARBA" id="ARBA00022592"/>
    </source>
</evidence>
<sequence length="391" mass="39916">MVSLLLFVGLAAAGFVGFNIGGSSTGVAWGPSVGANVVSKTGAAALMTGFVFLGGWTVGRKVIKTLGGDIVPEAAFSIEASIVVLTFIGLGMLVANLYGVPVSTSMTAVGAIAGLGLATQTLNWAVLGEIAVWWLIAPVVGFWLGSIVGRYIYPYLDQYFALEQSEGPLVTVERSGLVPMPRLGPGTTTREFVSTIVVLLIACYMAFSAGASNVANAVAPLVGGGLLEPGPAVILGTATIGLGSFTIARRTMESVGNGITDLPLLAAMVVMVIGATITTIASAMGIPISLALSTVMTIVGLGWGRATRPATATELARGDIDTTPSVDALAAETDEEVPAIGEESGEKLQETGDLFDPSVVVRFVAFWIIGPTVATAMSYATFVVLPIAGTV</sequence>